<feature type="compositionally biased region" description="Basic and acidic residues" evidence="1">
    <location>
        <begin position="28"/>
        <end position="42"/>
    </location>
</feature>
<dbReference type="AlphaFoldDB" id="E9GPJ8"/>
<feature type="region of interest" description="Disordered" evidence="1">
    <location>
        <begin position="502"/>
        <end position="528"/>
    </location>
</feature>
<reference evidence="2 3" key="1">
    <citation type="journal article" date="2011" name="Science">
        <title>The ecoresponsive genome of Daphnia pulex.</title>
        <authorList>
            <person name="Colbourne J.K."/>
            <person name="Pfrender M.E."/>
            <person name="Gilbert D."/>
            <person name="Thomas W.K."/>
            <person name="Tucker A."/>
            <person name="Oakley T.H."/>
            <person name="Tokishita S."/>
            <person name="Aerts A."/>
            <person name="Arnold G.J."/>
            <person name="Basu M.K."/>
            <person name="Bauer D.J."/>
            <person name="Caceres C.E."/>
            <person name="Carmel L."/>
            <person name="Casola C."/>
            <person name="Choi J.H."/>
            <person name="Detter J.C."/>
            <person name="Dong Q."/>
            <person name="Dusheyko S."/>
            <person name="Eads B.D."/>
            <person name="Frohlich T."/>
            <person name="Geiler-Samerotte K.A."/>
            <person name="Gerlach D."/>
            <person name="Hatcher P."/>
            <person name="Jogdeo S."/>
            <person name="Krijgsveld J."/>
            <person name="Kriventseva E.V."/>
            <person name="Kultz D."/>
            <person name="Laforsch C."/>
            <person name="Lindquist E."/>
            <person name="Lopez J."/>
            <person name="Manak J.R."/>
            <person name="Muller J."/>
            <person name="Pangilinan J."/>
            <person name="Patwardhan R.P."/>
            <person name="Pitluck S."/>
            <person name="Pritham E.J."/>
            <person name="Rechtsteiner A."/>
            <person name="Rho M."/>
            <person name="Rogozin I.B."/>
            <person name="Sakarya O."/>
            <person name="Salamov A."/>
            <person name="Schaack S."/>
            <person name="Shapiro H."/>
            <person name="Shiga Y."/>
            <person name="Skalitzky C."/>
            <person name="Smith Z."/>
            <person name="Souvorov A."/>
            <person name="Sung W."/>
            <person name="Tang Z."/>
            <person name="Tsuchiya D."/>
            <person name="Tu H."/>
            <person name="Vos H."/>
            <person name="Wang M."/>
            <person name="Wolf Y.I."/>
            <person name="Yamagata H."/>
            <person name="Yamada T."/>
            <person name="Ye Y."/>
            <person name="Shaw J.R."/>
            <person name="Andrews J."/>
            <person name="Crease T.J."/>
            <person name="Tang H."/>
            <person name="Lucas S.M."/>
            <person name="Robertson H.M."/>
            <person name="Bork P."/>
            <person name="Koonin E.V."/>
            <person name="Zdobnov E.M."/>
            <person name="Grigoriev I.V."/>
            <person name="Lynch M."/>
            <person name="Boore J.L."/>
        </authorList>
    </citation>
    <scope>NUCLEOTIDE SEQUENCE [LARGE SCALE GENOMIC DNA]</scope>
</reference>
<dbReference type="eggNOG" id="ENOG502QW6J">
    <property type="taxonomic scope" value="Eukaryota"/>
</dbReference>
<dbReference type="KEGG" id="dpx:DAPPUDRAFT_225377"/>
<dbReference type="PhylomeDB" id="E9GPJ8"/>
<gene>
    <name evidence="2" type="ORF">DAPPUDRAFT_225377</name>
</gene>
<dbReference type="InParanoid" id="E9GPJ8"/>
<feature type="compositionally biased region" description="Low complexity" evidence="1">
    <location>
        <begin position="510"/>
        <end position="522"/>
    </location>
</feature>
<keyword evidence="3" id="KW-1185">Reference proteome</keyword>
<feature type="compositionally biased region" description="Polar residues" evidence="1">
    <location>
        <begin position="430"/>
        <end position="442"/>
    </location>
</feature>
<feature type="compositionally biased region" description="Polar residues" evidence="1">
    <location>
        <begin position="451"/>
        <end position="460"/>
    </location>
</feature>
<dbReference type="FunCoup" id="E9GPJ8">
    <property type="interactions" value="120"/>
</dbReference>
<feature type="region of interest" description="Disordered" evidence="1">
    <location>
        <begin position="187"/>
        <end position="233"/>
    </location>
</feature>
<dbReference type="OrthoDB" id="6362516at2759"/>
<dbReference type="Proteomes" id="UP000000305">
    <property type="component" value="Unassembled WGS sequence"/>
</dbReference>
<accession>E9GPJ8</accession>
<feature type="region of interest" description="Disordered" evidence="1">
    <location>
        <begin position="1"/>
        <end position="102"/>
    </location>
</feature>
<evidence type="ECO:0000313" key="3">
    <source>
        <dbReference type="Proteomes" id="UP000000305"/>
    </source>
</evidence>
<evidence type="ECO:0000313" key="2">
    <source>
        <dbReference type="EMBL" id="EFX78650.1"/>
    </source>
</evidence>
<dbReference type="HOGENOM" id="CLU_386501_0_0_1"/>
<dbReference type="EMBL" id="GL732556">
    <property type="protein sequence ID" value="EFX78650.1"/>
    <property type="molecule type" value="Genomic_DNA"/>
</dbReference>
<name>E9GPJ8_DAPPU</name>
<organism evidence="2 3">
    <name type="scientific">Daphnia pulex</name>
    <name type="common">Water flea</name>
    <dbReference type="NCBI Taxonomy" id="6669"/>
    <lineage>
        <taxon>Eukaryota</taxon>
        <taxon>Metazoa</taxon>
        <taxon>Ecdysozoa</taxon>
        <taxon>Arthropoda</taxon>
        <taxon>Crustacea</taxon>
        <taxon>Branchiopoda</taxon>
        <taxon>Diplostraca</taxon>
        <taxon>Cladocera</taxon>
        <taxon>Anomopoda</taxon>
        <taxon>Daphniidae</taxon>
        <taxon>Daphnia</taxon>
    </lineage>
</organism>
<protein>
    <submittedName>
        <fullName evidence="2">Uncharacterized protein</fullName>
    </submittedName>
</protein>
<proteinExistence type="predicted"/>
<feature type="region of interest" description="Disordered" evidence="1">
    <location>
        <begin position="430"/>
        <end position="465"/>
    </location>
</feature>
<feature type="compositionally biased region" description="Polar residues" evidence="1">
    <location>
        <begin position="206"/>
        <end position="229"/>
    </location>
</feature>
<feature type="compositionally biased region" description="Basic and acidic residues" evidence="1">
    <location>
        <begin position="82"/>
        <end position="99"/>
    </location>
</feature>
<evidence type="ECO:0000256" key="1">
    <source>
        <dbReference type="SAM" id="MobiDB-lite"/>
    </source>
</evidence>
<sequence>MSRRNRSQFDHIPAARIPRVSRYSSRKSRFETEPRFESESRLVRYRRDRRSPSANCRPSNEEFDSDRTENGRRISGINFRDLSPDSPRRSKDTREESSMRWRSVPQLRTEWHPEVPEVPEERPLVRQFKEQRAEDHPLYAAEWQSFWERRQTRHKSRESCDQDFMPDWIKYWNNRMNELDLEEEMKAQETAQLNRKRKSHQEESYVRQQHNSESGCNSSRQLAGRSSKNSPKKFHATLDHDVRLDLVNPHSSHAIKQQCNFESSLKPSTSNLVVALQNPKRVCHVIPSQMPKDFPLPSGPNFLEVLRMLVALEDILDSLGPSITNLLARALSSERREIGSSSKLLNQDLTCVDLLDTSKEKLKGLIAAGILDGVKGTAASQAVENITRLLKQPSVTLHSSTSSDGPAGFNMASLISNLQAVGLLRPLQSTTTLPSATGSPSVTELKDKDSTSSANNSQNSHVEKDQLFSGEELKILIVNFRTLTASQKEDLVQHLRRLEESYPEKDVRNSSEPTCSSASTSPLSKKYRQYENGQIVNPIAPNRPPSKIRFPFISKKTGLSSTDLDNYGIPLDELDPSRSKVPIDIKRELSRCATMSEGCSLSAVNHQPCPTGIYHSDQNKSKLGQSSQHVDQPFARLKDGKNSCQTPLAHRDGIQQVQELNKVQLQRLSFYKDQLDPRRNRMLNNGRMHVAQHRPVPEGRSAYYQEPIVIPTSPV</sequence>